<feature type="transmembrane region" description="Helical" evidence="5">
    <location>
        <begin position="203"/>
        <end position="219"/>
    </location>
</feature>
<feature type="transmembrane region" description="Helical" evidence="5">
    <location>
        <begin position="342"/>
        <end position="363"/>
    </location>
</feature>
<comment type="caution">
    <text evidence="7">The sequence shown here is derived from an EMBL/GenBank/DDBJ whole genome shotgun (WGS) entry which is preliminary data.</text>
</comment>
<protein>
    <submittedName>
        <fullName evidence="7">Major facilitator superfamily domain-containing protein</fullName>
    </submittedName>
</protein>
<feature type="transmembrane region" description="Helical" evidence="5">
    <location>
        <begin position="438"/>
        <end position="458"/>
    </location>
</feature>
<dbReference type="Pfam" id="PF07690">
    <property type="entry name" value="MFS_1"/>
    <property type="match status" value="1"/>
</dbReference>
<feature type="transmembrane region" description="Helical" evidence="5">
    <location>
        <begin position="302"/>
        <end position="321"/>
    </location>
</feature>
<dbReference type="PROSITE" id="PS50850">
    <property type="entry name" value="MFS"/>
    <property type="match status" value="1"/>
</dbReference>
<evidence type="ECO:0000256" key="5">
    <source>
        <dbReference type="SAM" id="Phobius"/>
    </source>
</evidence>
<evidence type="ECO:0000256" key="2">
    <source>
        <dbReference type="ARBA" id="ARBA00022692"/>
    </source>
</evidence>
<evidence type="ECO:0000313" key="7">
    <source>
        <dbReference type="EMBL" id="KAJ4864458.1"/>
    </source>
</evidence>
<evidence type="ECO:0000259" key="6">
    <source>
        <dbReference type="PROSITE" id="PS50850"/>
    </source>
</evidence>
<sequence length="479" mass="51938">MSDLEMQKDVDKSDISKVDSSKADSSKAINATSWSMGMKIYHTAIPCFLAFLITFSASVTVPATSALMIEFAVSRTVAILSETMYMLGLAFGPMIMAPLSEFIGRRWLYIATSSSIIAFAGGAGAARNLATYLICRFFCGCLGSAGVAIGAGTILDVWGVGTKAGAMTSLLFICGPFFGPSLGPLVGAYIMDEYDGDWRWTQWVVALIGAPIFILILFMKETSDSRVQATAKHSGRFSTVRLALSMLKAAVFRSMTMLTTEAITFSLTLYTGYAYAVIFSYFASANYVYTLDYGFDSRHIGLSFISVLIGYLLACVTYLVIEKTLYARAARQAPNGRPAPEHRLYSAMAGSIFLPIGLFWYAWAAKPGGHWAVVVASGIPFGLGAFVLFLSSMIYLVESYGAGAAASAIAANGSFRYLLGAVFPLFTIQMYEKLGIHWAGSVFAFLSLGLLPIPWILFKFGHHLRKNSRFIASSQVEEE</sequence>
<feature type="transmembrane region" description="Helical" evidence="5">
    <location>
        <begin position="402"/>
        <end position="426"/>
    </location>
</feature>
<feature type="transmembrane region" description="Helical" evidence="5">
    <location>
        <begin position="262"/>
        <end position="282"/>
    </location>
</feature>
<proteinExistence type="predicted"/>
<dbReference type="EMBL" id="JAOPEN010000001">
    <property type="protein sequence ID" value="KAJ4864458.1"/>
    <property type="molecule type" value="Genomic_DNA"/>
</dbReference>
<dbReference type="GO" id="GO:0140115">
    <property type="term" value="P:export across plasma membrane"/>
    <property type="evidence" value="ECO:0007669"/>
    <property type="project" value="UniProtKB-ARBA"/>
</dbReference>
<name>A0A9W9ECY5_9HYPO</name>
<evidence type="ECO:0000256" key="1">
    <source>
        <dbReference type="ARBA" id="ARBA00004141"/>
    </source>
</evidence>
<dbReference type="Proteomes" id="UP001140511">
    <property type="component" value="Unassembled WGS sequence"/>
</dbReference>
<comment type="subcellular location">
    <subcellularLocation>
        <location evidence="1">Membrane</location>
        <topology evidence="1">Multi-pass membrane protein</topology>
    </subcellularLocation>
</comment>
<dbReference type="PANTHER" id="PTHR23502">
    <property type="entry name" value="MAJOR FACILITATOR SUPERFAMILY"/>
    <property type="match status" value="1"/>
</dbReference>
<gene>
    <name evidence="7" type="ORF">T069G_00988</name>
</gene>
<keyword evidence="2 5" id="KW-0812">Transmembrane</keyword>
<keyword evidence="8" id="KW-1185">Reference proteome</keyword>
<evidence type="ECO:0000256" key="3">
    <source>
        <dbReference type="ARBA" id="ARBA00022989"/>
    </source>
</evidence>
<organism evidence="7 8">
    <name type="scientific">Trichoderma breve</name>
    <dbReference type="NCBI Taxonomy" id="2034170"/>
    <lineage>
        <taxon>Eukaryota</taxon>
        <taxon>Fungi</taxon>
        <taxon>Dikarya</taxon>
        <taxon>Ascomycota</taxon>
        <taxon>Pezizomycotina</taxon>
        <taxon>Sordariomycetes</taxon>
        <taxon>Hypocreomycetidae</taxon>
        <taxon>Hypocreales</taxon>
        <taxon>Hypocreaceae</taxon>
        <taxon>Trichoderma</taxon>
    </lineage>
</organism>
<dbReference type="GO" id="GO:0000297">
    <property type="term" value="F:spermine transmembrane transporter activity"/>
    <property type="evidence" value="ECO:0007669"/>
    <property type="project" value="TreeGrafter"/>
</dbReference>
<dbReference type="RefSeq" id="XP_056033514.1">
    <property type="nucleotide sequence ID" value="XM_056168198.1"/>
</dbReference>
<dbReference type="AlphaFoldDB" id="A0A9W9ECY5"/>
<evidence type="ECO:0000313" key="8">
    <source>
        <dbReference type="Proteomes" id="UP001140511"/>
    </source>
</evidence>
<feature type="transmembrane region" description="Helical" evidence="5">
    <location>
        <begin position="107"/>
        <end position="125"/>
    </location>
</feature>
<dbReference type="GO" id="GO:0042908">
    <property type="term" value="P:xenobiotic transport"/>
    <property type="evidence" value="ECO:0007669"/>
    <property type="project" value="UniProtKB-ARBA"/>
</dbReference>
<dbReference type="PROSITE" id="PS00216">
    <property type="entry name" value="SUGAR_TRANSPORT_1"/>
    <property type="match status" value="1"/>
</dbReference>
<dbReference type="InterPro" id="IPR020846">
    <property type="entry name" value="MFS_dom"/>
</dbReference>
<accession>A0A9W9ECY5</accession>
<feature type="transmembrane region" description="Helical" evidence="5">
    <location>
        <begin position="73"/>
        <end position="95"/>
    </location>
</feature>
<reference evidence="7" key="1">
    <citation type="submission" date="2022-09" db="EMBL/GenBank/DDBJ databases">
        <title>Chromosome-level assembly of Trichoderma breve T069, a fungus used in development of biopesticide product.</title>
        <authorList>
            <person name="Lin R."/>
            <person name="Liu T."/>
        </authorList>
    </citation>
    <scope>NUCLEOTIDE SEQUENCE</scope>
    <source>
        <strain evidence="7">T069</strain>
    </source>
</reference>
<dbReference type="InterPro" id="IPR011701">
    <property type="entry name" value="MFS"/>
</dbReference>
<feature type="domain" description="Major facilitator superfamily (MFS) profile" evidence="6">
    <location>
        <begin position="42"/>
        <end position="467"/>
    </location>
</feature>
<dbReference type="InterPro" id="IPR036259">
    <property type="entry name" value="MFS_trans_sf"/>
</dbReference>
<feature type="transmembrane region" description="Helical" evidence="5">
    <location>
        <begin position="131"/>
        <end position="158"/>
    </location>
</feature>
<dbReference type="Gene3D" id="1.20.1250.20">
    <property type="entry name" value="MFS general substrate transporter like domains"/>
    <property type="match status" value="1"/>
</dbReference>
<feature type="transmembrane region" description="Helical" evidence="5">
    <location>
        <begin position="369"/>
        <end position="390"/>
    </location>
</feature>
<keyword evidence="3 5" id="KW-1133">Transmembrane helix</keyword>
<feature type="transmembrane region" description="Helical" evidence="5">
    <location>
        <begin position="170"/>
        <end position="191"/>
    </location>
</feature>
<dbReference type="GO" id="GO:0015606">
    <property type="term" value="F:spermidine transmembrane transporter activity"/>
    <property type="evidence" value="ECO:0007669"/>
    <property type="project" value="TreeGrafter"/>
</dbReference>
<feature type="transmembrane region" description="Helical" evidence="5">
    <location>
        <begin position="40"/>
        <end position="61"/>
    </location>
</feature>
<dbReference type="PANTHER" id="PTHR23502:SF182">
    <property type="entry name" value="POLYAMINE TRANSPORTER, PUTATIVE-RELATED"/>
    <property type="match status" value="1"/>
</dbReference>
<keyword evidence="4 5" id="KW-0472">Membrane</keyword>
<dbReference type="SUPFAM" id="SSF103473">
    <property type="entry name" value="MFS general substrate transporter"/>
    <property type="match status" value="1"/>
</dbReference>
<dbReference type="InterPro" id="IPR005829">
    <property type="entry name" value="Sugar_transporter_CS"/>
</dbReference>
<dbReference type="GeneID" id="80862886"/>
<dbReference type="GO" id="GO:0005886">
    <property type="term" value="C:plasma membrane"/>
    <property type="evidence" value="ECO:0007669"/>
    <property type="project" value="TreeGrafter"/>
</dbReference>
<evidence type="ECO:0000256" key="4">
    <source>
        <dbReference type="ARBA" id="ARBA00023136"/>
    </source>
</evidence>